<evidence type="ECO:0000256" key="5">
    <source>
        <dbReference type="ARBA" id="ARBA00023136"/>
    </source>
</evidence>
<protein>
    <submittedName>
        <fullName evidence="6">Threonine efflux protein</fullName>
    </submittedName>
</protein>
<sequence length="222" mass="23058">MSLSQALAGFAVLALMLTLVPGLDTAVVLRGALTRSRSYAFAVIVGIVTGLVLWGAAAGAGATAILAASRTAYRALSLAGAVYLAWMGLRMIVRSRRGEDLSASTRSTRPVPALDDDSVPTGGLWHGWSIGLLTNLLNPKAGVFYLATIPQFMADGVPPLVMGILLSFIHAACTAVWLGALALGAAWVGPRVAGARLTRWIDRVTGGLLIGFGVKLALDARH</sequence>
<name>A0A3S4V142_ACTVI</name>
<keyword evidence="5" id="KW-0472">Membrane</keyword>
<keyword evidence="4" id="KW-1133">Transmembrane helix</keyword>
<dbReference type="PANTHER" id="PTHR30086">
    <property type="entry name" value="ARGININE EXPORTER PROTEIN ARGO"/>
    <property type="match status" value="1"/>
</dbReference>
<evidence type="ECO:0000256" key="1">
    <source>
        <dbReference type="ARBA" id="ARBA00004651"/>
    </source>
</evidence>
<dbReference type="InterPro" id="IPR001123">
    <property type="entry name" value="LeuE-type"/>
</dbReference>
<dbReference type="AlphaFoldDB" id="A0A3S4V142"/>
<gene>
    <name evidence="6" type="primary">rhtC</name>
    <name evidence="6" type="ORF">NCTC10951_00627</name>
</gene>
<evidence type="ECO:0000256" key="2">
    <source>
        <dbReference type="ARBA" id="ARBA00022475"/>
    </source>
</evidence>
<organism evidence="6 7">
    <name type="scientific">Actinomyces viscosus</name>
    <dbReference type="NCBI Taxonomy" id="1656"/>
    <lineage>
        <taxon>Bacteria</taxon>
        <taxon>Bacillati</taxon>
        <taxon>Actinomycetota</taxon>
        <taxon>Actinomycetes</taxon>
        <taxon>Actinomycetales</taxon>
        <taxon>Actinomycetaceae</taxon>
        <taxon>Actinomyces</taxon>
    </lineage>
</organism>
<dbReference type="PANTHER" id="PTHR30086:SF20">
    <property type="entry name" value="ARGININE EXPORTER PROTEIN ARGO-RELATED"/>
    <property type="match status" value="1"/>
</dbReference>
<dbReference type="GO" id="GO:0005886">
    <property type="term" value="C:plasma membrane"/>
    <property type="evidence" value="ECO:0007669"/>
    <property type="project" value="UniProtKB-SubCell"/>
</dbReference>
<evidence type="ECO:0000313" key="6">
    <source>
        <dbReference type="EMBL" id="VEI14753.1"/>
    </source>
</evidence>
<reference evidence="6 7" key="1">
    <citation type="submission" date="2018-12" db="EMBL/GenBank/DDBJ databases">
        <authorList>
            <consortium name="Pathogen Informatics"/>
        </authorList>
    </citation>
    <scope>NUCLEOTIDE SEQUENCE [LARGE SCALE GENOMIC DNA]</scope>
    <source>
        <strain evidence="6 7">NCTC10951</strain>
    </source>
</reference>
<dbReference type="EMBL" id="LR134477">
    <property type="protein sequence ID" value="VEI14753.1"/>
    <property type="molecule type" value="Genomic_DNA"/>
</dbReference>
<evidence type="ECO:0000256" key="4">
    <source>
        <dbReference type="ARBA" id="ARBA00022989"/>
    </source>
</evidence>
<keyword evidence="2" id="KW-1003">Cell membrane</keyword>
<keyword evidence="3" id="KW-0812">Transmembrane</keyword>
<proteinExistence type="predicted"/>
<evidence type="ECO:0000256" key="3">
    <source>
        <dbReference type="ARBA" id="ARBA00022692"/>
    </source>
</evidence>
<dbReference type="GO" id="GO:0015171">
    <property type="term" value="F:amino acid transmembrane transporter activity"/>
    <property type="evidence" value="ECO:0007669"/>
    <property type="project" value="TreeGrafter"/>
</dbReference>
<dbReference type="Pfam" id="PF01810">
    <property type="entry name" value="LysE"/>
    <property type="match status" value="1"/>
</dbReference>
<dbReference type="Proteomes" id="UP000268658">
    <property type="component" value="Chromosome"/>
</dbReference>
<dbReference type="KEGG" id="avc:NCTC10951_00627"/>
<dbReference type="RefSeq" id="WP_126413358.1">
    <property type="nucleotide sequence ID" value="NZ_JASPER010000036.1"/>
</dbReference>
<accession>A0A3S4V142</accession>
<comment type="subcellular location">
    <subcellularLocation>
        <location evidence="1">Cell membrane</location>
        <topology evidence="1">Multi-pass membrane protein</topology>
    </subcellularLocation>
</comment>
<dbReference type="OrthoDB" id="3175972at2"/>
<evidence type="ECO:0000313" key="7">
    <source>
        <dbReference type="Proteomes" id="UP000268658"/>
    </source>
</evidence>